<sequence length="45" mass="5152">MQISHPAGNGVAGWKHAVLHFLRLHMDATLQEVLDWAEEMERVRA</sequence>
<evidence type="ECO:0000313" key="1">
    <source>
        <dbReference type="EMBL" id="SDN21165.1"/>
    </source>
</evidence>
<reference evidence="1 2" key="1">
    <citation type="submission" date="2016-10" db="EMBL/GenBank/DDBJ databases">
        <authorList>
            <person name="de Groot N.N."/>
        </authorList>
    </citation>
    <scope>NUCLEOTIDE SEQUENCE [LARGE SCALE GENOMIC DNA]</scope>
    <source>
        <strain evidence="2">EB21,IBRC-M 10013,KCTC 4048</strain>
    </source>
</reference>
<organism evidence="1 2">
    <name type="scientific">Haloarchaeobius iranensis</name>
    <dbReference type="NCBI Taxonomy" id="996166"/>
    <lineage>
        <taxon>Archaea</taxon>
        <taxon>Methanobacteriati</taxon>
        <taxon>Methanobacteriota</taxon>
        <taxon>Stenosarchaea group</taxon>
        <taxon>Halobacteria</taxon>
        <taxon>Halobacteriales</taxon>
        <taxon>Halorubellaceae</taxon>
        <taxon>Haloarchaeobius</taxon>
    </lineage>
</organism>
<dbReference type="AlphaFoldDB" id="A0A1G9ZJ95"/>
<accession>A0A1G9ZJ95</accession>
<protein>
    <submittedName>
        <fullName evidence="1">Uncharacterized protein</fullName>
    </submittedName>
</protein>
<dbReference type="Proteomes" id="UP000199370">
    <property type="component" value="Unassembled WGS sequence"/>
</dbReference>
<name>A0A1G9ZJ95_9EURY</name>
<keyword evidence="2" id="KW-1185">Reference proteome</keyword>
<dbReference type="EMBL" id="FNIA01000020">
    <property type="protein sequence ID" value="SDN21165.1"/>
    <property type="molecule type" value="Genomic_DNA"/>
</dbReference>
<gene>
    <name evidence="1" type="ORF">SAMN05192554_12070</name>
</gene>
<evidence type="ECO:0000313" key="2">
    <source>
        <dbReference type="Proteomes" id="UP000199370"/>
    </source>
</evidence>
<feature type="non-terminal residue" evidence="1">
    <location>
        <position position="45"/>
    </location>
</feature>
<proteinExistence type="predicted"/>